<dbReference type="Pfam" id="PF00067">
    <property type="entry name" value="p450"/>
    <property type="match status" value="1"/>
</dbReference>
<evidence type="ECO:0000313" key="10">
    <source>
        <dbReference type="EMBL" id="KKY25063.1"/>
    </source>
</evidence>
<dbReference type="AlphaFoldDB" id="A0A0G2GNS7"/>
<reference evidence="10 11" key="1">
    <citation type="submission" date="2015-05" db="EMBL/GenBank/DDBJ databases">
        <title>Distinctive expansion of gene families associated with plant cell wall degradation and secondary metabolism in the genomes of grapevine trunk pathogens.</title>
        <authorList>
            <person name="Lawrence D.P."/>
            <person name="Travadon R."/>
            <person name="Rolshausen P.E."/>
            <person name="Baumgartner K."/>
        </authorList>
    </citation>
    <scope>NUCLEOTIDE SEQUENCE [LARGE SCALE GENOMIC DNA]</scope>
    <source>
        <strain evidence="10">UCRPC4</strain>
    </source>
</reference>
<dbReference type="SUPFAM" id="SSF48264">
    <property type="entry name" value="Cytochrome P450"/>
    <property type="match status" value="1"/>
</dbReference>
<sequence>MVDFEPYITNAIRTAAGQFDALIETGRAGKCTDLRTEARIEGERKEEGGDAVLDAAKWNAYLAFDIIGDLAFGRSFGFCEAGWDTNGGIRKLRDRGEWAATVGQIPWIKSEFFSVDMLFSVTIPSLHHSNPNVVLRIDNAPSAWTPYFIFDPFFIHGLQAAQALGRIGIAAVDRRKSSPQDPNRKDILYWLLKAKDPDTGLPLPDREVKAEALTEMIAGSDTTGNTLTHIVDMLCRHPAALKNLQKELDTAFPAPLPQSKSVAPFNQCKGLLYVQAVIYETLRLRTTVSVGLPRVVKEGGAEVCGKWLEEGTVVSTPTYTVHRDERIWGKDALQFRPERWIITDDGKLRFHSELEKFFLGFSYGPRACIGRNVAFMELKKTVSTLFRRFDYRLVYPEMETWIREGFHLKCQELFVVIRKRE</sequence>
<gene>
    <name evidence="10" type="ORF">UCRPC4_g02120</name>
</gene>
<dbReference type="PROSITE" id="PS00086">
    <property type="entry name" value="CYTOCHROME_P450"/>
    <property type="match status" value="1"/>
</dbReference>
<evidence type="ECO:0000256" key="7">
    <source>
        <dbReference type="ARBA" id="ARBA00023033"/>
    </source>
</evidence>
<dbReference type="Gene3D" id="1.10.630.10">
    <property type="entry name" value="Cytochrome P450"/>
    <property type="match status" value="1"/>
</dbReference>
<dbReference type="GO" id="GO:0020037">
    <property type="term" value="F:heme binding"/>
    <property type="evidence" value="ECO:0007669"/>
    <property type="project" value="InterPro"/>
</dbReference>
<comment type="caution">
    <text evidence="10">The sequence shown here is derived from an EMBL/GenBank/DDBJ whole genome shotgun (WGS) entry which is preliminary data.</text>
</comment>
<dbReference type="GO" id="GO:0005506">
    <property type="term" value="F:iron ion binding"/>
    <property type="evidence" value="ECO:0007669"/>
    <property type="project" value="InterPro"/>
</dbReference>
<proteinExistence type="inferred from homology"/>
<keyword evidence="7 9" id="KW-0503">Monooxygenase</keyword>
<keyword evidence="3 8" id="KW-0349">Heme</keyword>
<evidence type="ECO:0000256" key="1">
    <source>
        <dbReference type="ARBA" id="ARBA00001971"/>
    </source>
</evidence>
<dbReference type="PANTHER" id="PTHR24305:SF29">
    <property type="entry name" value="BENZOATE-PARA-HYDROXYLASE"/>
    <property type="match status" value="1"/>
</dbReference>
<dbReference type="EMBL" id="LCWF01000050">
    <property type="protein sequence ID" value="KKY25063.1"/>
    <property type="molecule type" value="Genomic_DNA"/>
</dbReference>
<organism evidence="10 11">
    <name type="scientific">Phaeomoniella chlamydospora</name>
    <name type="common">Phaeoacremonium chlamydosporum</name>
    <dbReference type="NCBI Taxonomy" id="158046"/>
    <lineage>
        <taxon>Eukaryota</taxon>
        <taxon>Fungi</taxon>
        <taxon>Dikarya</taxon>
        <taxon>Ascomycota</taxon>
        <taxon>Pezizomycotina</taxon>
        <taxon>Eurotiomycetes</taxon>
        <taxon>Chaetothyriomycetidae</taxon>
        <taxon>Phaeomoniellales</taxon>
        <taxon>Phaeomoniellaceae</taxon>
        <taxon>Phaeomoniella</taxon>
    </lineage>
</organism>
<name>A0A0G2GNS7_PHACM</name>
<dbReference type="InterPro" id="IPR001128">
    <property type="entry name" value="Cyt_P450"/>
</dbReference>
<evidence type="ECO:0000256" key="3">
    <source>
        <dbReference type="ARBA" id="ARBA00022617"/>
    </source>
</evidence>
<comment type="cofactor">
    <cofactor evidence="1 8">
        <name>heme</name>
        <dbReference type="ChEBI" id="CHEBI:30413"/>
    </cofactor>
</comment>
<dbReference type="OrthoDB" id="1470350at2759"/>
<comment type="similarity">
    <text evidence="2 9">Belongs to the cytochrome P450 family.</text>
</comment>
<keyword evidence="11" id="KW-1185">Reference proteome</keyword>
<evidence type="ECO:0000256" key="8">
    <source>
        <dbReference type="PIRSR" id="PIRSR602401-1"/>
    </source>
</evidence>
<dbReference type="PANTHER" id="PTHR24305">
    <property type="entry name" value="CYTOCHROME P450"/>
    <property type="match status" value="1"/>
</dbReference>
<evidence type="ECO:0000256" key="4">
    <source>
        <dbReference type="ARBA" id="ARBA00022723"/>
    </source>
</evidence>
<dbReference type="GO" id="GO:0004497">
    <property type="term" value="F:monooxygenase activity"/>
    <property type="evidence" value="ECO:0007669"/>
    <property type="project" value="UniProtKB-KW"/>
</dbReference>
<dbReference type="PRINTS" id="PR00385">
    <property type="entry name" value="P450"/>
</dbReference>
<keyword evidence="5 9" id="KW-0560">Oxidoreductase</keyword>
<evidence type="ECO:0000256" key="2">
    <source>
        <dbReference type="ARBA" id="ARBA00010617"/>
    </source>
</evidence>
<evidence type="ECO:0000256" key="6">
    <source>
        <dbReference type="ARBA" id="ARBA00023004"/>
    </source>
</evidence>
<dbReference type="InterPro" id="IPR036396">
    <property type="entry name" value="Cyt_P450_sf"/>
</dbReference>
<evidence type="ECO:0000256" key="9">
    <source>
        <dbReference type="RuleBase" id="RU000461"/>
    </source>
</evidence>
<dbReference type="InterPro" id="IPR050121">
    <property type="entry name" value="Cytochrome_P450_monoxygenase"/>
</dbReference>
<accession>A0A0G2GNS7</accession>
<dbReference type="InterPro" id="IPR002401">
    <property type="entry name" value="Cyt_P450_E_grp-I"/>
</dbReference>
<evidence type="ECO:0000256" key="5">
    <source>
        <dbReference type="ARBA" id="ARBA00023002"/>
    </source>
</evidence>
<reference evidence="10 11" key="2">
    <citation type="submission" date="2015-05" db="EMBL/GenBank/DDBJ databases">
        <authorList>
            <person name="Morales-Cruz A."/>
            <person name="Amrine K.C."/>
            <person name="Cantu D."/>
        </authorList>
    </citation>
    <scope>NUCLEOTIDE SEQUENCE [LARGE SCALE GENOMIC DNA]</scope>
    <source>
        <strain evidence="10">UCRPC4</strain>
    </source>
</reference>
<feature type="binding site" description="axial binding residue" evidence="8">
    <location>
        <position position="368"/>
    </location>
    <ligand>
        <name>heme</name>
        <dbReference type="ChEBI" id="CHEBI:30413"/>
    </ligand>
    <ligandPart>
        <name>Fe</name>
        <dbReference type="ChEBI" id="CHEBI:18248"/>
    </ligandPart>
</feature>
<dbReference type="PRINTS" id="PR00463">
    <property type="entry name" value="EP450I"/>
</dbReference>
<keyword evidence="4 8" id="KW-0479">Metal-binding</keyword>
<dbReference type="Proteomes" id="UP000053317">
    <property type="component" value="Unassembled WGS sequence"/>
</dbReference>
<evidence type="ECO:0000313" key="11">
    <source>
        <dbReference type="Proteomes" id="UP000053317"/>
    </source>
</evidence>
<protein>
    <submittedName>
        <fullName evidence="10">Putative benzoate 4-monooxygenase</fullName>
    </submittedName>
</protein>
<dbReference type="InterPro" id="IPR017972">
    <property type="entry name" value="Cyt_P450_CS"/>
</dbReference>
<dbReference type="GO" id="GO:0016705">
    <property type="term" value="F:oxidoreductase activity, acting on paired donors, with incorporation or reduction of molecular oxygen"/>
    <property type="evidence" value="ECO:0007669"/>
    <property type="project" value="InterPro"/>
</dbReference>
<keyword evidence="6 8" id="KW-0408">Iron</keyword>